<comment type="caution">
    <text evidence="7">The sequence shown here is derived from an EMBL/GenBank/DDBJ whole genome shotgun (WGS) entry which is preliminary data.</text>
</comment>
<evidence type="ECO:0000256" key="2">
    <source>
        <dbReference type="ARBA" id="ARBA00022490"/>
    </source>
</evidence>
<dbReference type="AlphaFoldDB" id="A0ABD1FGS9"/>
<comment type="subcellular location">
    <subcellularLocation>
        <location evidence="1">Cytoplasm</location>
        <location evidence="1">Cytoskeleton</location>
    </subcellularLocation>
</comment>
<name>A0ABD1FGS9_SALDI</name>
<accession>A0ABD1FGS9</accession>
<evidence type="ECO:0000256" key="3">
    <source>
        <dbReference type="ARBA" id="ARBA00022701"/>
    </source>
</evidence>
<dbReference type="PROSITE" id="PS51230">
    <property type="entry name" value="EB1_C"/>
    <property type="match status" value="1"/>
</dbReference>
<dbReference type="PANTHER" id="PTHR10623">
    <property type="entry name" value="MICROTUBULE-ASSOCIATED PROTEIN RP/EB FAMILY MEMBER"/>
    <property type="match status" value="1"/>
</dbReference>
<evidence type="ECO:0000259" key="6">
    <source>
        <dbReference type="PROSITE" id="PS51230"/>
    </source>
</evidence>
<dbReference type="InterPro" id="IPR027328">
    <property type="entry name" value="MAPRE"/>
</dbReference>
<sequence>MKIQLFLEAVQALAPSSSEFEFQSMTKEITDIKVSIDLLEKERDFYFAKLRDVEVLCQTPELKNLPMSVAIKKILYAADENKDSLAEAQDIVSELMSAEQAGLSDDS</sequence>
<reference evidence="7 8" key="1">
    <citation type="submission" date="2024-06" db="EMBL/GenBank/DDBJ databases">
        <title>A chromosome level genome sequence of Diviner's sage (Salvia divinorum).</title>
        <authorList>
            <person name="Ford S.A."/>
            <person name="Ro D.-K."/>
            <person name="Ness R.W."/>
            <person name="Phillips M.A."/>
        </authorList>
    </citation>
    <scope>NUCLEOTIDE SEQUENCE [LARGE SCALE GENOMIC DNA]</scope>
    <source>
        <strain evidence="7">SAF-2024a</strain>
        <tissue evidence="7">Leaf</tissue>
    </source>
</reference>
<keyword evidence="4" id="KW-0206">Cytoskeleton</keyword>
<evidence type="ECO:0000313" key="8">
    <source>
        <dbReference type="Proteomes" id="UP001567538"/>
    </source>
</evidence>
<evidence type="ECO:0000256" key="5">
    <source>
        <dbReference type="PROSITE-ProRule" id="PRU00576"/>
    </source>
</evidence>
<evidence type="ECO:0000256" key="4">
    <source>
        <dbReference type="ARBA" id="ARBA00023212"/>
    </source>
</evidence>
<dbReference type="Proteomes" id="UP001567538">
    <property type="component" value="Unassembled WGS sequence"/>
</dbReference>
<feature type="domain" description="EB1 C-terminal" evidence="6">
    <location>
        <begin position="14"/>
        <end position="84"/>
    </location>
</feature>
<proteinExistence type="predicted"/>
<organism evidence="7 8">
    <name type="scientific">Salvia divinorum</name>
    <name type="common">Maria pastora</name>
    <name type="synonym">Diviner's sage</name>
    <dbReference type="NCBI Taxonomy" id="28513"/>
    <lineage>
        <taxon>Eukaryota</taxon>
        <taxon>Viridiplantae</taxon>
        <taxon>Streptophyta</taxon>
        <taxon>Embryophyta</taxon>
        <taxon>Tracheophyta</taxon>
        <taxon>Spermatophyta</taxon>
        <taxon>Magnoliopsida</taxon>
        <taxon>eudicotyledons</taxon>
        <taxon>Gunneridae</taxon>
        <taxon>Pentapetalae</taxon>
        <taxon>asterids</taxon>
        <taxon>lamiids</taxon>
        <taxon>Lamiales</taxon>
        <taxon>Lamiaceae</taxon>
        <taxon>Nepetoideae</taxon>
        <taxon>Mentheae</taxon>
        <taxon>Salviinae</taxon>
        <taxon>Salvia</taxon>
        <taxon>Salvia subgen. Calosphace</taxon>
    </lineage>
</organism>
<dbReference type="GO" id="GO:0005874">
    <property type="term" value="C:microtubule"/>
    <property type="evidence" value="ECO:0007669"/>
    <property type="project" value="UniProtKB-KW"/>
</dbReference>
<keyword evidence="2" id="KW-0963">Cytoplasm</keyword>
<dbReference type="SUPFAM" id="SSF140612">
    <property type="entry name" value="EB1 dimerisation domain-like"/>
    <property type="match status" value="1"/>
</dbReference>
<dbReference type="FunFam" id="1.20.5.1430:FF:000004">
    <property type="entry name" value="Microtubule-associated protein RP/EB family member 1B"/>
    <property type="match status" value="1"/>
</dbReference>
<dbReference type="Pfam" id="PF03271">
    <property type="entry name" value="EB1"/>
    <property type="match status" value="1"/>
</dbReference>
<dbReference type="Gene3D" id="1.20.5.1430">
    <property type="match status" value="1"/>
</dbReference>
<evidence type="ECO:0000313" key="7">
    <source>
        <dbReference type="EMBL" id="KAL1531049.1"/>
    </source>
</evidence>
<gene>
    <name evidence="7" type="ORF">AAHA92_33771</name>
</gene>
<keyword evidence="3 5" id="KW-0493">Microtubule</keyword>
<keyword evidence="8" id="KW-1185">Reference proteome</keyword>
<evidence type="ECO:0000256" key="1">
    <source>
        <dbReference type="ARBA" id="ARBA00004245"/>
    </source>
</evidence>
<dbReference type="EMBL" id="JBEAFC010000015">
    <property type="protein sequence ID" value="KAL1531049.1"/>
    <property type="molecule type" value="Genomic_DNA"/>
</dbReference>
<dbReference type="InterPro" id="IPR004953">
    <property type="entry name" value="EB1_C"/>
</dbReference>
<protein>
    <submittedName>
        <fullName evidence="7">Microtubule-associated protein RP/EB family member 1A-like</fullName>
    </submittedName>
</protein>
<dbReference type="InterPro" id="IPR036133">
    <property type="entry name" value="EB1_C_sf"/>
</dbReference>